<comment type="similarity">
    <text evidence="2">Belongs to the major facilitator superfamily. Sugar transporter (TC 2.A.1.1) family.</text>
</comment>
<feature type="compositionally biased region" description="Basic and acidic residues" evidence="7">
    <location>
        <begin position="715"/>
        <end position="726"/>
    </location>
</feature>
<comment type="subcellular location">
    <subcellularLocation>
        <location evidence="1">Membrane</location>
        <topology evidence="1">Multi-pass membrane protein</topology>
    </subcellularLocation>
</comment>
<keyword evidence="6 8" id="KW-0472">Membrane</keyword>
<protein>
    <submittedName>
        <fullName evidence="10">Sugar transporter</fullName>
    </submittedName>
</protein>
<feature type="transmembrane region" description="Helical" evidence="8">
    <location>
        <begin position="542"/>
        <end position="562"/>
    </location>
</feature>
<evidence type="ECO:0000256" key="4">
    <source>
        <dbReference type="ARBA" id="ARBA00022692"/>
    </source>
</evidence>
<dbReference type="InterPro" id="IPR005828">
    <property type="entry name" value="MFS_sugar_transport-like"/>
</dbReference>
<accession>A0ABR2I187</accession>
<dbReference type="PANTHER" id="PTHR48020:SF4">
    <property type="entry name" value="SYMPORT, PUTATIVE (AFU_ORTHOLOGUE AFUA_3G11790)-RELATED"/>
    <property type="match status" value="1"/>
</dbReference>
<feature type="transmembrane region" description="Helical" evidence="8">
    <location>
        <begin position="478"/>
        <end position="497"/>
    </location>
</feature>
<dbReference type="Pfam" id="PF00083">
    <property type="entry name" value="Sugar_tr"/>
    <property type="match status" value="1"/>
</dbReference>
<feature type="domain" description="Major facilitator superfamily (MFS) profile" evidence="9">
    <location>
        <begin position="145"/>
        <end position="629"/>
    </location>
</feature>
<evidence type="ECO:0000313" key="11">
    <source>
        <dbReference type="Proteomes" id="UP001390339"/>
    </source>
</evidence>
<evidence type="ECO:0000256" key="8">
    <source>
        <dbReference type="SAM" id="Phobius"/>
    </source>
</evidence>
<dbReference type="SUPFAM" id="SSF103473">
    <property type="entry name" value="MFS general substrate transporter"/>
    <property type="match status" value="1"/>
</dbReference>
<dbReference type="PRINTS" id="PR00171">
    <property type="entry name" value="SUGRTRNSPORT"/>
</dbReference>
<dbReference type="EMBL" id="JAPCWZ010000007">
    <property type="protein sequence ID" value="KAK8855782.1"/>
    <property type="molecule type" value="Genomic_DNA"/>
</dbReference>
<reference evidence="10 11" key="1">
    <citation type="journal article" date="2024" name="IMA Fungus">
        <title>Apiospora arundinis, a panoply of carbohydrate-active enzymes and secondary metabolites.</title>
        <authorList>
            <person name="Sorensen T."/>
            <person name="Petersen C."/>
            <person name="Muurmann A.T."/>
            <person name="Christiansen J.V."/>
            <person name="Brundto M.L."/>
            <person name="Overgaard C.K."/>
            <person name="Boysen A.T."/>
            <person name="Wollenberg R.D."/>
            <person name="Larsen T.O."/>
            <person name="Sorensen J.L."/>
            <person name="Nielsen K.L."/>
            <person name="Sondergaard T.E."/>
        </authorList>
    </citation>
    <scope>NUCLEOTIDE SEQUENCE [LARGE SCALE GENOMIC DNA]</scope>
    <source>
        <strain evidence="10 11">AAU 773</strain>
    </source>
</reference>
<proteinExistence type="inferred from homology"/>
<keyword evidence="10" id="KW-0762">Sugar transport</keyword>
<comment type="caution">
    <text evidence="10">The sequence shown here is derived from an EMBL/GenBank/DDBJ whole genome shotgun (WGS) entry which is preliminary data.</text>
</comment>
<dbReference type="InterPro" id="IPR003663">
    <property type="entry name" value="Sugar/inositol_transpt"/>
</dbReference>
<sequence length="726" mass="80412">MQRQFSASLSAAAPASSIRRPSHTTGIELPDRTSVSTGHTQYHAQLNRRRHNNQAVIVNPLSHLTDEELVADIYRFQEHYLPSVQPEDLLRAARVAKDVRTYDEVARSEDPTAGSGLPVTLEPNEKDALKAEKDVLFSERGMFIVILTVSLAAFLQGFVQSSINGASLYANHFFESGNPKSPEGSNHPNSTAEIWQLGAANASPFLFAAVVGCFASLPINDLFGRRGAMAVAAVLIFGSSLGSAWCRSWGLLFGVRAINGIGMGIKAVSTPILASETAVGFWRGSSILAWQLWVSFGIFMGFVFNLIFNSAITSGDENRDADLILSLILGSPCVPALFLLAGLWLCPESPRYYMRRKSSRFSPMKAYEMLRRIRTTELQALRDMYLIYKSVQLEEYSQVIDMENQGEPMRRGLLSSLRGYLVEYRDLFVVRRLRNALISSSTVNLAQQLCGINMLAFYSGTLFTGADTDHSSMTTRNAMLYSLGYGAVNFLFGLPAIRTIDTLGRRKWLILTLPLMCITMLGAALSASLIDNHDVRIGIMAFFLYLFSAAYSPGLGPIPFTLASESFPLSHREAGCASAIAVNLLFAGFLTLFFPSITNSLKNGGALGLFAGLNLLAFGLVFLLVEETKRRSLEDLDLVFAVRKTTFIKHQLTRYLPWWFEYYIRRNKTAEQPSLYLDLIWGPRESLNEPHPELFDANHDIPGHVEIGGQSMVPEEGRNSTDTDHK</sequence>
<feature type="transmembrane region" description="Helical" evidence="8">
    <location>
        <begin position="574"/>
        <end position="594"/>
    </location>
</feature>
<feature type="region of interest" description="Disordered" evidence="7">
    <location>
        <begin position="1"/>
        <end position="36"/>
    </location>
</feature>
<name>A0ABR2I187_9PEZI</name>
<dbReference type="InterPro" id="IPR005829">
    <property type="entry name" value="Sugar_transporter_CS"/>
</dbReference>
<dbReference type="Gene3D" id="1.20.1250.20">
    <property type="entry name" value="MFS general substrate transporter like domains"/>
    <property type="match status" value="1"/>
</dbReference>
<dbReference type="PROSITE" id="PS00217">
    <property type="entry name" value="SUGAR_TRANSPORT_2"/>
    <property type="match status" value="1"/>
</dbReference>
<dbReference type="InterPro" id="IPR050814">
    <property type="entry name" value="Myo-inositol_Transporter"/>
</dbReference>
<feature type="transmembrane region" description="Helical" evidence="8">
    <location>
        <begin position="251"/>
        <end position="275"/>
    </location>
</feature>
<feature type="transmembrane region" description="Helical" evidence="8">
    <location>
        <begin position="509"/>
        <end position="530"/>
    </location>
</feature>
<feature type="transmembrane region" description="Helical" evidence="8">
    <location>
        <begin position="194"/>
        <end position="215"/>
    </location>
</feature>
<feature type="region of interest" description="Disordered" evidence="7">
    <location>
        <begin position="706"/>
        <end position="726"/>
    </location>
</feature>
<feature type="transmembrane region" description="Helical" evidence="8">
    <location>
        <begin position="287"/>
        <end position="308"/>
    </location>
</feature>
<feature type="transmembrane region" description="Helical" evidence="8">
    <location>
        <begin position="436"/>
        <end position="458"/>
    </location>
</feature>
<evidence type="ECO:0000259" key="9">
    <source>
        <dbReference type="PROSITE" id="PS50850"/>
    </source>
</evidence>
<keyword evidence="11" id="KW-1185">Reference proteome</keyword>
<feature type="transmembrane region" description="Helical" evidence="8">
    <location>
        <begin position="606"/>
        <end position="625"/>
    </location>
</feature>
<feature type="transmembrane region" description="Helical" evidence="8">
    <location>
        <begin position="141"/>
        <end position="159"/>
    </location>
</feature>
<dbReference type="InterPro" id="IPR020846">
    <property type="entry name" value="MFS_dom"/>
</dbReference>
<evidence type="ECO:0000256" key="2">
    <source>
        <dbReference type="ARBA" id="ARBA00010992"/>
    </source>
</evidence>
<evidence type="ECO:0000256" key="3">
    <source>
        <dbReference type="ARBA" id="ARBA00022448"/>
    </source>
</evidence>
<dbReference type="PANTHER" id="PTHR48020">
    <property type="entry name" value="PROTON MYO-INOSITOL COTRANSPORTER"/>
    <property type="match status" value="1"/>
</dbReference>
<dbReference type="Proteomes" id="UP001390339">
    <property type="component" value="Unassembled WGS sequence"/>
</dbReference>
<dbReference type="PROSITE" id="PS50850">
    <property type="entry name" value="MFS"/>
    <property type="match status" value="1"/>
</dbReference>
<evidence type="ECO:0000313" key="10">
    <source>
        <dbReference type="EMBL" id="KAK8855782.1"/>
    </source>
</evidence>
<keyword evidence="3" id="KW-0813">Transport</keyword>
<evidence type="ECO:0000256" key="6">
    <source>
        <dbReference type="ARBA" id="ARBA00023136"/>
    </source>
</evidence>
<keyword evidence="5 8" id="KW-1133">Transmembrane helix</keyword>
<keyword evidence="4 8" id="KW-0812">Transmembrane</keyword>
<feature type="transmembrane region" description="Helical" evidence="8">
    <location>
        <begin position="227"/>
        <end position="245"/>
    </location>
</feature>
<feature type="compositionally biased region" description="Low complexity" evidence="7">
    <location>
        <begin position="1"/>
        <end position="17"/>
    </location>
</feature>
<evidence type="ECO:0000256" key="7">
    <source>
        <dbReference type="SAM" id="MobiDB-lite"/>
    </source>
</evidence>
<evidence type="ECO:0000256" key="1">
    <source>
        <dbReference type="ARBA" id="ARBA00004141"/>
    </source>
</evidence>
<organism evidence="10 11">
    <name type="scientific">Apiospora arundinis</name>
    <dbReference type="NCBI Taxonomy" id="335852"/>
    <lineage>
        <taxon>Eukaryota</taxon>
        <taxon>Fungi</taxon>
        <taxon>Dikarya</taxon>
        <taxon>Ascomycota</taxon>
        <taxon>Pezizomycotina</taxon>
        <taxon>Sordariomycetes</taxon>
        <taxon>Xylariomycetidae</taxon>
        <taxon>Amphisphaeriales</taxon>
        <taxon>Apiosporaceae</taxon>
        <taxon>Apiospora</taxon>
    </lineage>
</organism>
<feature type="transmembrane region" description="Helical" evidence="8">
    <location>
        <begin position="323"/>
        <end position="346"/>
    </location>
</feature>
<evidence type="ECO:0000256" key="5">
    <source>
        <dbReference type="ARBA" id="ARBA00022989"/>
    </source>
</evidence>
<dbReference type="InterPro" id="IPR036259">
    <property type="entry name" value="MFS_trans_sf"/>
</dbReference>
<gene>
    <name evidence="10" type="ORF">PGQ11_011694</name>
</gene>